<evidence type="ECO:0000313" key="1">
    <source>
        <dbReference type="EMBL" id="KAJ4713491.1"/>
    </source>
</evidence>
<keyword evidence="2" id="KW-1185">Reference proteome</keyword>
<evidence type="ECO:0000313" key="2">
    <source>
        <dbReference type="Proteomes" id="UP001164539"/>
    </source>
</evidence>
<organism evidence="1 2">
    <name type="scientific">Melia azedarach</name>
    <name type="common">Chinaberry tree</name>
    <dbReference type="NCBI Taxonomy" id="155640"/>
    <lineage>
        <taxon>Eukaryota</taxon>
        <taxon>Viridiplantae</taxon>
        <taxon>Streptophyta</taxon>
        <taxon>Embryophyta</taxon>
        <taxon>Tracheophyta</taxon>
        <taxon>Spermatophyta</taxon>
        <taxon>Magnoliopsida</taxon>
        <taxon>eudicotyledons</taxon>
        <taxon>Gunneridae</taxon>
        <taxon>Pentapetalae</taxon>
        <taxon>rosids</taxon>
        <taxon>malvids</taxon>
        <taxon>Sapindales</taxon>
        <taxon>Meliaceae</taxon>
        <taxon>Melia</taxon>
    </lineage>
</organism>
<reference evidence="1 2" key="1">
    <citation type="journal article" date="2023" name="Science">
        <title>Complex scaffold remodeling in plant triterpene biosynthesis.</title>
        <authorList>
            <person name="De La Pena R."/>
            <person name="Hodgson H."/>
            <person name="Liu J.C."/>
            <person name="Stephenson M.J."/>
            <person name="Martin A.C."/>
            <person name="Owen C."/>
            <person name="Harkess A."/>
            <person name="Leebens-Mack J."/>
            <person name="Jimenez L.E."/>
            <person name="Osbourn A."/>
            <person name="Sattely E.S."/>
        </authorList>
    </citation>
    <scope>NUCLEOTIDE SEQUENCE [LARGE SCALE GENOMIC DNA]</scope>
    <source>
        <strain evidence="2">cv. JPN11</strain>
        <tissue evidence="1">Leaf</tissue>
    </source>
</reference>
<comment type="caution">
    <text evidence="1">The sequence shown here is derived from an EMBL/GenBank/DDBJ whole genome shotgun (WGS) entry which is preliminary data.</text>
</comment>
<sequence>MSHRNDYDDDGDDFSGSENDNALDEDLEALRRACMIVGADPNDLGNSGRHSPVAPSSPGGDAGAWSSDGEDDLALVRNIQNRLALSDDVCQPLSLEALCTLPPVTSDDEEDDFETLRVIQQRFSAYNSNDTMKSGGEDFSQTQQQVHASSVASENTTSNNSCSNIMNVNAGEGFKISKETCKNLDILRDNVNTEPCASAELPPQSDVSRHSIVPQKPSFPKSAQMFIDAIKKNRAYQKFIRSKLTQIESRIEENKKLRERVKILKDFQVSCRKITGRALSQKKDPRVQLISAQKLRNSKDSEVTDKKPSAMNYGPAENSHVANYRTALEKFPLSLQRKKWSKTESENLGKGIRQQFQEMMLQLSVDRLSVSEGPSANTNGLDNIFASIKDLEVTPEMIREFLPKVNWNQLASMYVEGRSGAECEARWLNYEDPLINHNPWTAEEDKKLLLIIQEKGINDWFDIAVSLGTNRTPFQCLARYQRSLNACMLKREWTEEEDDQLRIAVEALGDSNWQFVASTLKGRTGTQCSNRWNKTLHPMRQKVGRWTPDEDKRLTVATMLFGPRNWKKIAQFVPGRTQVQCRERWVNSLDPSVNRSKWTAQEDLRLEAAIEEHGYCWSKVAAALPSRTDNQCWRRWKALHPHEVPLLQAARKMQKAALICNFVDREQERPALGPSDFIPLVMINSAPQLENVNSSKKCKRKSSRKPKSGKEKDASNVRKKVKSEGAAEGPQVCSEEVSGMTNSDEIETSDKDDAILKKKTVKPHSGKKRVNSRPDSAKKSLKRGSEKQYCAELDESNQGNLLQTPENCTSDGEGENFSLTGINKAKKQYCGMKRCNETSEECHGVACTSCQQNSCNMSKSRTKSCSKDLLQASDGDDITLACFLRNKSKKRKLGTKTAEQVCSPSRKKNMGSPSLSQAVDQHENEIQMPSQMQNGEAHTNCNVVTPEYMSLCGMQSSHLKDMQTTGASDKKCAAENMVEGGFITYREPVLEPTTNVNVVDDLEAGDTSLACLQNRLLPNMPSSHSKDMQKVVTSDKEHGRGDLVNSGTITLQAPVREQISNKTEGDVDVADITLACWRKKLKKCNKLEGDVDAADITLACLSNKLKKR</sequence>
<protein>
    <submittedName>
        <fullName evidence="1">Myb-like protein</fullName>
    </submittedName>
</protein>
<proteinExistence type="predicted"/>
<dbReference type="EMBL" id="CM051401">
    <property type="protein sequence ID" value="KAJ4713491.1"/>
    <property type="molecule type" value="Genomic_DNA"/>
</dbReference>
<name>A0ACC1XQR5_MELAZ</name>
<accession>A0ACC1XQR5</accession>
<gene>
    <name evidence="1" type="ORF">OWV82_015578</name>
</gene>
<dbReference type="Proteomes" id="UP001164539">
    <property type="component" value="Chromosome 8"/>
</dbReference>